<dbReference type="InterPro" id="IPR027417">
    <property type="entry name" value="P-loop_NTPase"/>
</dbReference>
<dbReference type="InterPro" id="IPR041685">
    <property type="entry name" value="AAA_GajA/Old/RecF-like"/>
</dbReference>
<dbReference type="Proteomes" id="UP000595420">
    <property type="component" value="Chromosome"/>
</dbReference>
<dbReference type="Pfam" id="PF13175">
    <property type="entry name" value="AAA_15"/>
    <property type="match status" value="1"/>
</dbReference>
<dbReference type="RefSeq" id="WP_198660336.1">
    <property type="nucleotide sequence ID" value="NZ_CP059488.1"/>
</dbReference>
<dbReference type="GO" id="GO:0005524">
    <property type="term" value="F:ATP binding"/>
    <property type="evidence" value="ECO:0007669"/>
    <property type="project" value="InterPro"/>
</dbReference>
<proteinExistence type="predicted"/>
<evidence type="ECO:0000259" key="1">
    <source>
        <dbReference type="Pfam" id="PF13175"/>
    </source>
</evidence>
<evidence type="ECO:0000313" key="3">
    <source>
        <dbReference type="Proteomes" id="UP000595420"/>
    </source>
</evidence>
<dbReference type="InterPro" id="IPR051396">
    <property type="entry name" value="Bact_Antivir_Def_Nuclease"/>
</dbReference>
<organism evidence="2 3">
    <name type="scientific">Acidithiobacillus ferrivorans</name>
    <dbReference type="NCBI Taxonomy" id="160808"/>
    <lineage>
        <taxon>Bacteria</taxon>
        <taxon>Pseudomonadati</taxon>
        <taxon>Pseudomonadota</taxon>
        <taxon>Acidithiobacillia</taxon>
        <taxon>Acidithiobacillales</taxon>
        <taxon>Acidithiobacillaceae</taxon>
        <taxon>Acidithiobacillus</taxon>
    </lineage>
</organism>
<dbReference type="GO" id="GO:0016887">
    <property type="term" value="F:ATP hydrolysis activity"/>
    <property type="evidence" value="ECO:0007669"/>
    <property type="project" value="InterPro"/>
</dbReference>
<dbReference type="Gene3D" id="3.40.50.300">
    <property type="entry name" value="P-loop containing nucleotide triphosphate hydrolases"/>
    <property type="match status" value="2"/>
</dbReference>
<feature type="domain" description="Endonuclease GajA/Old nuclease/RecF-like AAA" evidence="1">
    <location>
        <begin position="9"/>
        <end position="430"/>
    </location>
</feature>
<protein>
    <submittedName>
        <fullName evidence="2">AAA family ATPase</fullName>
    </submittedName>
</protein>
<dbReference type="PANTHER" id="PTHR43581:SF2">
    <property type="entry name" value="EXCINUCLEASE ATPASE SUBUNIT"/>
    <property type="match status" value="1"/>
</dbReference>
<reference evidence="2 3" key="1">
    <citation type="submission" date="2020-07" db="EMBL/GenBank/DDBJ databases">
        <title>Complete genome sequence analysis of Acidithiobacillus ferrivorans XJFY6S-08 reveals extreme environmental adaptation to alpine acid mine drainage.</title>
        <authorList>
            <person name="Yan L."/>
            <person name="Ni Y."/>
        </authorList>
    </citation>
    <scope>NUCLEOTIDE SEQUENCE [LARGE SCALE GENOMIC DNA]</scope>
    <source>
        <strain evidence="2 3">XJFY6S-08</strain>
    </source>
</reference>
<dbReference type="EMBL" id="CP059488">
    <property type="protein sequence ID" value="QQD72303.1"/>
    <property type="molecule type" value="Genomic_DNA"/>
</dbReference>
<dbReference type="AlphaFoldDB" id="A0A7T5BHK9"/>
<dbReference type="PANTHER" id="PTHR43581">
    <property type="entry name" value="ATP/GTP PHOSPHATASE"/>
    <property type="match status" value="1"/>
</dbReference>
<accession>A0A7T5BHK9</accession>
<gene>
    <name evidence="2" type="ORF">H2515_12985</name>
</gene>
<evidence type="ECO:0000313" key="2">
    <source>
        <dbReference type="EMBL" id="QQD72303.1"/>
    </source>
</evidence>
<dbReference type="SUPFAM" id="SSF52540">
    <property type="entry name" value="P-loop containing nucleoside triphosphate hydrolases"/>
    <property type="match status" value="1"/>
</dbReference>
<sequence>MDTKLNPCIRSFKITGLHGDKDVHLEFDSAYKIIIAENGTGKTTVLNSLFYLLTGQFRRLSQIEFEKIILEFSSEEHVELSRNDIAVELPSNLERNLHYKRLTRYLGDSTTKNLIEQAITIDKLEGIRATKEFQTANRMFPGPTMELQRMLEMIRNELNDDLFSSNLSEIKNQIKISTPLEVFYLPTYRRVEEDLKRLGYEGEFSDENEQLIHFGMRDVSGRFKKVTSEIIESAITWYSKISGRMLDELMTGIFVDQEQLEKISNPEALEIVLDRLGANVSKETKTKILSLVESGDIRNDNHRTLAYFLSNLLDIYEQQKDKDNRIKEFVKVSNNYLRGKEIRYDESNVTIKVINKRTETEVLLEKLSSGEKQLVSIFSKLYLESTKKSLIIFDEPELSLSIEWQKTLLPDIIASGQCGLLLAATHSPFIFENQLDSYAEALNVSYRERSDG</sequence>
<name>A0A7T5BHK9_9PROT</name>